<sequence length="69" mass="7990">MQENERLINVFVNKLQRTITLFLVGRERQDYDETEFVTHCTKSGIAFIEFTHAEGASVITPSAWINIEM</sequence>
<accession>A0A6J6VKK3</accession>
<dbReference type="EMBL" id="CAFAAA010000002">
    <property type="protein sequence ID" value="CAB4773022.1"/>
    <property type="molecule type" value="Genomic_DNA"/>
</dbReference>
<dbReference type="EMBL" id="CAFARE010000041">
    <property type="protein sequence ID" value="CAB4838890.1"/>
    <property type="molecule type" value="Genomic_DNA"/>
</dbReference>
<proteinExistence type="predicted"/>
<reference evidence="1" key="1">
    <citation type="submission" date="2020-05" db="EMBL/GenBank/DDBJ databases">
        <authorList>
            <person name="Chiriac C."/>
            <person name="Salcher M."/>
            <person name="Ghai R."/>
            <person name="Kavagutti S V."/>
        </authorList>
    </citation>
    <scope>NUCLEOTIDE SEQUENCE</scope>
</reference>
<evidence type="ECO:0000313" key="2">
    <source>
        <dbReference type="EMBL" id="CAB4838890.1"/>
    </source>
</evidence>
<dbReference type="AlphaFoldDB" id="A0A6J6VKK3"/>
<gene>
    <name evidence="1" type="ORF">UFOPK2942_00193</name>
    <name evidence="2" type="ORF">UFOPK3232_01028</name>
</gene>
<evidence type="ECO:0000313" key="1">
    <source>
        <dbReference type="EMBL" id="CAB4773022.1"/>
    </source>
</evidence>
<name>A0A6J6VKK3_9ZZZZ</name>
<protein>
    <submittedName>
        <fullName evidence="1">Unannotated protein</fullName>
    </submittedName>
</protein>
<organism evidence="1">
    <name type="scientific">freshwater metagenome</name>
    <dbReference type="NCBI Taxonomy" id="449393"/>
    <lineage>
        <taxon>unclassified sequences</taxon>
        <taxon>metagenomes</taxon>
        <taxon>ecological metagenomes</taxon>
    </lineage>
</organism>